<name>A0A1Y0IB11_9GAMM</name>
<evidence type="ECO:0000256" key="1">
    <source>
        <dbReference type="SAM" id="SignalP"/>
    </source>
</evidence>
<dbReference type="EMBL" id="CP021425">
    <property type="protein sequence ID" value="ARU56946.1"/>
    <property type="molecule type" value="Genomic_DNA"/>
</dbReference>
<feature type="signal peptide" evidence="1">
    <location>
        <begin position="1"/>
        <end position="26"/>
    </location>
</feature>
<protein>
    <submittedName>
        <fullName evidence="2">TPR repeat protein</fullName>
    </submittedName>
</protein>
<dbReference type="OrthoDB" id="5574348at2"/>
<feature type="chain" id="PRO_5012665832" evidence="1">
    <location>
        <begin position="27"/>
        <end position="411"/>
    </location>
</feature>
<dbReference type="AlphaFoldDB" id="A0A1Y0IB11"/>
<organism evidence="2 3">
    <name type="scientific">Oleiphilus messinensis</name>
    <dbReference type="NCBI Taxonomy" id="141451"/>
    <lineage>
        <taxon>Bacteria</taxon>
        <taxon>Pseudomonadati</taxon>
        <taxon>Pseudomonadota</taxon>
        <taxon>Gammaproteobacteria</taxon>
        <taxon>Oceanospirillales</taxon>
        <taxon>Oleiphilaceae</taxon>
        <taxon>Oleiphilus</taxon>
    </lineage>
</organism>
<evidence type="ECO:0000313" key="3">
    <source>
        <dbReference type="Proteomes" id="UP000196027"/>
    </source>
</evidence>
<accession>A0A1Y0IB11</accession>
<reference evidence="2 3" key="1">
    <citation type="submission" date="2017-05" db="EMBL/GenBank/DDBJ databases">
        <title>Genomic insights into alkan degradation activity of Oleiphilus messinensis.</title>
        <authorList>
            <person name="Kozyavkin S.A."/>
            <person name="Slesarev A.I."/>
            <person name="Golyshin P.N."/>
            <person name="Korzhenkov A."/>
            <person name="Golyshina O.N."/>
            <person name="Toshchakov S.V."/>
        </authorList>
    </citation>
    <scope>NUCLEOTIDE SEQUENCE [LARGE SCALE GENOMIC DNA]</scope>
    <source>
        <strain evidence="2 3">ME102</strain>
    </source>
</reference>
<dbReference type="Gene3D" id="1.25.40.10">
    <property type="entry name" value="Tetratricopeptide repeat domain"/>
    <property type="match status" value="1"/>
</dbReference>
<sequence length="411" mass="47839">MKNINERFLCLWFIAYMSLFCLPAHAAGEALREFVYRGLEQARQQINDGNYQQAHESLAKWHKRSGLKSYERAQIWNLTAFLYYNESELPQAILYYQKVLDEAEAPISLKQSTMRTLAQLYYAEENYRQAIKFIDQLGQDQIINSPDLLEVKVYSLYQLELYPETLKSLDVLLSSFSSRIPGKQENWLNLKQSCYLALNDYESALKVVKKLSEKFPKTRYLRSLAALYSQTGRSREQLAVLEGLYTAGYLVDEADLDLLVLLYLKHGLPERSAGLLQTQFKAEMLKPTQKRERQLVNSLIAARDIDGAMERLDRLLKREFSAEWLALKVRLLAKQNEWQVLVDTYEKIKSRETGRSQEFAEDIKLLYAVALFNTTRFVDAQKVLSELARNPKYTEQAQQWLSYVRAQINSN</sequence>
<dbReference type="SUPFAM" id="SSF48452">
    <property type="entry name" value="TPR-like"/>
    <property type="match status" value="1"/>
</dbReference>
<keyword evidence="1" id="KW-0732">Signal</keyword>
<gene>
    <name evidence="2" type="ORF">OLMES_2901</name>
</gene>
<dbReference type="KEGG" id="ome:OLMES_2901"/>
<evidence type="ECO:0000313" key="2">
    <source>
        <dbReference type="EMBL" id="ARU56946.1"/>
    </source>
</evidence>
<proteinExistence type="predicted"/>
<dbReference type="InterPro" id="IPR011990">
    <property type="entry name" value="TPR-like_helical_dom_sf"/>
</dbReference>
<keyword evidence="3" id="KW-1185">Reference proteome</keyword>
<dbReference type="RefSeq" id="WP_157678314.1">
    <property type="nucleotide sequence ID" value="NZ_CP021425.1"/>
</dbReference>
<dbReference type="Proteomes" id="UP000196027">
    <property type="component" value="Chromosome"/>
</dbReference>